<proteinExistence type="predicted"/>
<dbReference type="CDD" id="cd07987">
    <property type="entry name" value="LPLAT_MGAT-like"/>
    <property type="match status" value="1"/>
</dbReference>
<organism evidence="2 3">
    <name type="scientific">Enhygromyxa salina</name>
    <dbReference type="NCBI Taxonomy" id="215803"/>
    <lineage>
        <taxon>Bacteria</taxon>
        <taxon>Pseudomonadati</taxon>
        <taxon>Myxococcota</taxon>
        <taxon>Polyangia</taxon>
        <taxon>Nannocystales</taxon>
        <taxon>Nannocystaceae</taxon>
        <taxon>Enhygromyxa</taxon>
    </lineage>
</organism>
<dbReference type="PANTHER" id="PTHR22753:SF14">
    <property type="entry name" value="MONOACYLGLYCEROL_DIACYLGLYCEROL O-ACYLTRANSFERASE"/>
    <property type="match status" value="1"/>
</dbReference>
<dbReference type="EMBL" id="PVNL01000139">
    <property type="protein sequence ID" value="PRP94869.1"/>
    <property type="molecule type" value="Genomic_DNA"/>
</dbReference>
<evidence type="ECO:0000259" key="1">
    <source>
        <dbReference type="Pfam" id="PF01553"/>
    </source>
</evidence>
<dbReference type="GO" id="GO:0016746">
    <property type="term" value="F:acyltransferase activity"/>
    <property type="evidence" value="ECO:0007669"/>
    <property type="project" value="InterPro"/>
</dbReference>
<evidence type="ECO:0000313" key="3">
    <source>
        <dbReference type="Proteomes" id="UP000238823"/>
    </source>
</evidence>
<sequence length="270" mass="29672">MQSNPSDHTPGQLGCYDAAFVRRTAPKLERLLHGYFRARIHGLERVPEGPFLAVGNHSGVGLVPDALVWLSAYHSARRPTPLLTLVHDQMFDNYPRRLARWVARFGAMRADPDHALAALRQGYAVQVYPGGDHDACRPFSQRNQVVFAGRTGYVELARAAGVPIVPIAAIGGHETLIILSEGRRLARRLGVDRKLRLESFPVSLSIPWGLWIGPPPGYVPLPSRIEIDVLEPIDPEVVAAGSTVEIDARVRGALQAAIDRRAANRRLLFG</sequence>
<gene>
    <name evidence="2" type="ORF">ENSA7_76920</name>
</gene>
<dbReference type="Pfam" id="PF01553">
    <property type="entry name" value="Acyltransferase"/>
    <property type="match status" value="1"/>
</dbReference>
<reference evidence="2 3" key="1">
    <citation type="submission" date="2018-03" db="EMBL/GenBank/DDBJ databases">
        <title>Draft Genome Sequences of the Obligatory Marine Myxobacteria Enhygromyxa salina SWB007.</title>
        <authorList>
            <person name="Poehlein A."/>
            <person name="Moghaddam J.A."/>
            <person name="Harms H."/>
            <person name="Alanjari M."/>
            <person name="Koenig G.M."/>
            <person name="Daniel R."/>
            <person name="Schaeberle T.F."/>
        </authorList>
    </citation>
    <scope>NUCLEOTIDE SEQUENCE [LARGE SCALE GENOMIC DNA]</scope>
    <source>
        <strain evidence="2 3">SWB007</strain>
    </source>
</reference>
<dbReference type="PANTHER" id="PTHR22753">
    <property type="entry name" value="TRANSMEMBRANE PROTEIN 68"/>
    <property type="match status" value="1"/>
</dbReference>
<evidence type="ECO:0000313" key="2">
    <source>
        <dbReference type="EMBL" id="PRP94869.1"/>
    </source>
</evidence>
<dbReference type="Proteomes" id="UP000238823">
    <property type="component" value="Unassembled WGS sequence"/>
</dbReference>
<comment type="caution">
    <text evidence="2">The sequence shown here is derived from an EMBL/GenBank/DDBJ whole genome shotgun (WGS) entry which is preliminary data.</text>
</comment>
<dbReference type="InterPro" id="IPR002123">
    <property type="entry name" value="Plipid/glycerol_acylTrfase"/>
</dbReference>
<name>A0A2S9XPS3_9BACT</name>
<accession>A0A2S9XPS3</accession>
<dbReference type="AlphaFoldDB" id="A0A2S9XPS3"/>
<dbReference type="GO" id="GO:0016020">
    <property type="term" value="C:membrane"/>
    <property type="evidence" value="ECO:0007669"/>
    <property type="project" value="TreeGrafter"/>
</dbReference>
<protein>
    <recommendedName>
        <fullName evidence="1">Phospholipid/glycerol acyltransferase domain-containing protein</fullName>
    </recommendedName>
</protein>
<feature type="domain" description="Phospholipid/glycerol acyltransferase" evidence="1">
    <location>
        <begin position="38"/>
        <end position="168"/>
    </location>
</feature>